<accession>A0ABZ1KFL3</accession>
<evidence type="ECO:0000259" key="1">
    <source>
        <dbReference type="PROSITE" id="PS50943"/>
    </source>
</evidence>
<dbReference type="RefSeq" id="WP_352229681.1">
    <property type="nucleotide sequence ID" value="NZ_CP108135.1"/>
</dbReference>
<sequence length="51" mass="5820">MHLDLTQERLAELTGIDRSTVQRIEYGGEAKISHLLLIARELRVHVSHLLS</sequence>
<feature type="domain" description="HTH cro/C1-type" evidence="1">
    <location>
        <begin position="3"/>
        <end position="49"/>
    </location>
</feature>
<name>A0ABZ1KFL3_9ACTN</name>
<proteinExistence type="predicted"/>
<dbReference type="EMBL" id="CP108135">
    <property type="protein sequence ID" value="WTP70401.1"/>
    <property type="molecule type" value="Genomic_DNA"/>
</dbReference>
<reference evidence="2 3" key="1">
    <citation type="submission" date="2022-10" db="EMBL/GenBank/DDBJ databases">
        <title>The complete genomes of actinobacterial strains from the NBC collection.</title>
        <authorList>
            <person name="Joergensen T.S."/>
            <person name="Alvarez Arevalo M."/>
            <person name="Sterndorff E.B."/>
            <person name="Faurdal D."/>
            <person name="Vuksanovic O."/>
            <person name="Mourched A.-S."/>
            <person name="Charusanti P."/>
            <person name="Shaw S."/>
            <person name="Blin K."/>
            <person name="Weber T."/>
        </authorList>
    </citation>
    <scope>NUCLEOTIDE SEQUENCE [LARGE SCALE GENOMIC DNA]</scope>
    <source>
        <strain evidence="2 3">NBC_00185</strain>
    </source>
</reference>
<dbReference type="CDD" id="cd00093">
    <property type="entry name" value="HTH_XRE"/>
    <property type="match status" value="1"/>
</dbReference>
<keyword evidence="3" id="KW-1185">Reference proteome</keyword>
<dbReference type="Pfam" id="PF01381">
    <property type="entry name" value="HTH_3"/>
    <property type="match status" value="1"/>
</dbReference>
<dbReference type="Proteomes" id="UP001622496">
    <property type="component" value="Chromosome"/>
</dbReference>
<evidence type="ECO:0000313" key="2">
    <source>
        <dbReference type="EMBL" id="WTP70401.1"/>
    </source>
</evidence>
<dbReference type="InterPro" id="IPR010982">
    <property type="entry name" value="Lambda_DNA-bd_dom_sf"/>
</dbReference>
<gene>
    <name evidence="2" type="ORF">OG560_29850</name>
</gene>
<dbReference type="SUPFAM" id="SSF47413">
    <property type="entry name" value="lambda repressor-like DNA-binding domains"/>
    <property type="match status" value="1"/>
</dbReference>
<dbReference type="PROSITE" id="PS50943">
    <property type="entry name" value="HTH_CROC1"/>
    <property type="match status" value="1"/>
</dbReference>
<dbReference type="InterPro" id="IPR001387">
    <property type="entry name" value="Cro/C1-type_HTH"/>
</dbReference>
<organism evidence="2 3">
    <name type="scientific">[Kitasatospora] papulosa</name>
    <dbReference type="NCBI Taxonomy" id="1464011"/>
    <lineage>
        <taxon>Bacteria</taxon>
        <taxon>Bacillati</taxon>
        <taxon>Actinomycetota</taxon>
        <taxon>Actinomycetes</taxon>
        <taxon>Kitasatosporales</taxon>
        <taxon>Streptomycetaceae</taxon>
        <taxon>Streptomyces</taxon>
    </lineage>
</organism>
<dbReference type="Gene3D" id="1.10.260.40">
    <property type="entry name" value="lambda repressor-like DNA-binding domains"/>
    <property type="match status" value="1"/>
</dbReference>
<evidence type="ECO:0000313" key="3">
    <source>
        <dbReference type="Proteomes" id="UP001622496"/>
    </source>
</evidence>
<protein>
    <submittedName>
        <fullName evidence="2">Helix-turn-helix transcriptional regulator</fullName>
    </submittedName>
</protein>